<name>A0A7H0VK22_9FLAO</name>
<keyword evidence="10" id="KW-1185">Reference proteome</keyword>
<dbReference type="InterPro" id="IPR030458">
    <property type="entry name" value="Glyco_hydro_31_AS"/>
</dbReference>
<keyword evidence="3 4" id="KW-0326">Glycosidase</keyword>
<evidence type="ECO:0000256" key="2">
    <source>
        <dbReference type="ARBA" id="ARBA00022801"/>
    </source>
</evidence>
<evidence type="ECO:0000313" key="10">
    <source>
        <dbReference type="Proteomes" id="UP000516305"/>
    </source>
</evidence>
<dbReference type="InterPro" id="IPR033403">
    <property type="entry name" value="DUF5110"/>
</dbReference>
<feature type="domain" description="Glycoside hydrolase family 31 N-terminal" evidence="6">
    <location>
        <begin position="38"/>
        <end position="208"/>
    </location>
</feature>
<evidence type="ECO:0000256" key="1">
    <source>
        <dbReference type="ARBA" id="ARBA00007806"/>
    </source>
</evidence>
<dbReference type="SUPFAM" id="SSF51011">
    <property type="entry name" value="Glycosyl hydrolase domain"/>
    <property type="match status" value="1"/>
</dbReference>
<evidence type="ECO:0000256" key="3">
    <source>
        <dbReference type="ARBA" id="ARBA00023295"/>
    </source>
</evidence>
<gene>
    <name evidence="9" type="ORF">H4K34_13595</name>
</gene>
<dbReference type="AlphaFoldDB" id="A0A7H0VK22"/>
<dbReference type="CDD" id="cd14752">
    <property type="entry name" value="GH31_N"/>
    <property type="match status" value="1"/>
</dbReference>
<dbReference type="PANTHER" id="PTHR22762:SF120">
    <property type="entry name" value="HETEROGLYCAN GLUCOSIDASE 1"/>
    <property type="match status" value="1"/>
</dbReference>
<dbReference type="InterPro" id="IPR011013">
    <property type="entry name" value="Gal_mutarotase_sf_dom"/>
</dbReference>
<evidence type="ECO:0000259" key="8">
    <source>
        <dbReference type="Pfam" id="PF21365"/>
    </source>
</evidence>
<dbReference type="Pfam" id="PF01055">
    <property type="entry name" value="Glyco_hydro_31_2nd"/>
    <property type="match status" value="1"/>
</dbReference>
<sequence length="798" mass="93094">MQSDMQTLINEQFPNHLLKADVNGSSVVFHSHNGVMLWVEAITNHVMRFRYSAKGYFSPDFSYAMAKDHRSGFAYFKVEELDSYYELRTPKLSCRVQKIDLKVSLYNEEGKLLNEDEKGFHWEEDSQRGDNIVKMSKRSINGEHYFGLGDKPSNLNLRDHRFQNWGTDEYGFAKDADPLYRNIPFYYGLHKEGCYGVFFDNSYRTFFDFASERKNVTSFWAEGGEINYYFIAGSSLMNIAQRYARLTGKPEMPPKWSLGYHQCKWSYSSEEEVMEIAHKLRELKIPADAIYLDIDYMDGFRCFTWNKENFPDPKGMVQRLKDMGFKTVAIIDPGIKIDMDYSVCKEGFEKNYFCKHADGPLYKGKVWPGDCYFPDFTNPEVREWWSGLFKELIEDIGLAGVWNDMNEPAIMDVPTKTFPLDIRHNYDGNYCSHRKAHNVYGMQMSRATYKGVKKFAFPNRPFIITRSTYAGGQRYSSVWTGDNIATWEHLWVANVQCQRLSISGFSFVGTDIGGFTEHPTMELYVRWMQLAVFHPLMRTHSSGDHGDQEPWSFGEEGTDLVRKAIELRYQLLPYHYTNFYQYSRDGKPMIRPLSFYDHQDPQTWYRQDEFVFGDHILVCPVLEPDRQGRRMYLPKGHWYDFHTKELVEGGKEIYIETSLEEIPMMVKAGAIIPMIPVEQHVSNSYSELELHVYRGEESVESLLYDDAGDGYNHNQGYFLNRNFTVLPSDAKYRITQHQEGRMPSSVKEVTLVYHGFKSLPKVVELDSDPFEVTIQEEKNGSFSFKVAEDFKQITLRWG</sequence>
<feature type="domain" description="Glycoside hydrolase family 31 TIM barrel" evidence="5">
    <location>
        <begin position="250"/>
        <end position="577"/>
    </location>
</feature>
<feature type="domain" description="DUF5110" evidence="7">
    <location>
        <begin position="687"/>
        <end position="755"/>
    </location>
</feature>
<evidence type="ECO:0000259" key="6">
    <source>
        <dbReference type="Pfam" id="PF13802"/>
    </source>
</evidence>
<dbReference type="Pfam" id="PF21365">
    <property type="entry name" value="Glyco_hydro_31_3rd"/>
    <property type="match status" value="1"/>
</dbReference>
<organism evidence="9 10">
    <name type="scientific">Croceimicrobium hydrocarbonivorans</name>
    <dbReference type="NCBI Taxonomy" id="2761580"/>
    <lineage>
        <taxon>Bacteria</taxon>
        <taxon>Pseudomonadati</taxon>
        <taxon>Bacteroidota</taxon>
        <taxon>Flavobacteriia</taxon>
        <taxon>Flavobacteriales</taxon>
        <taxon>Owenweeksiaceae</taxon>
        <taxon>Croceimicrobium</taxon>
    </lineage>
</organism>
<reference evidence="9 10" key="1">
    <citation type="submission" date="2020-08" db="EMBL/GenBank/DDBJ databases">
        <title>Croceimicrobium hydrocarbonivorans gen. nov., sp. nov., a novel marine bacterium isolated from a bacterial consortium that degrades polyethylene terephthalate.</title>
        <authorList>
            <person name="Liu R."/>
        </authorList>
    </citation>
    <scope>NUCLEOTIDE SEQUENCE [LARGE SCALE GENOMIC DNA]</scope>
    <source>
        <strain evidence="9 10">A20-9</strain>
    </source>
</reference>
<evidence type="ECO:0000259" key="7">
    <source>
        <dbReference type="Pfam" id="PF17137"/>
    </source>
</evidence>
<dbReference type="InterPro" id="IPR017853">
    <property type="entry name" value="GH"/>
</dbReference>
<dbReference type="PROSITE" id="PS00129">
    <property type="entry name" value="GLYCOSYL_HYDROL_F31_1"/>
    <property type="match status" value="1"/>
</dbReference>
<keyword evidence="2 4" id="KW-0378">Hydrolase</keyword>
<comment type="similarity">
    <text evidence="1 4">Belongs to the glycosyl hydrolase 31 family.</text>
</comment>
<dbReference type="InterPro" id="IPR048395">
    <property type="entry name" value="Glyco_hydro_31_C"/>
</dbReference>
<dbReference type="SUPFAM" id="SSF51445">
    <property type="entry name" value="(Trans)glycosidases"/>
    <property type="match status" value="1"/>
</dbReference>
<dbReference type="InterPro" id="IPR013780">
    <property type="entry name" value="Glyco_hydro_b"/>
</dbReference>
<dbReference type="Gene3D" id="3.20.20.80">
    <property type="entry name" value="Glycosidases"/>
    <property type="match status" value="1"/>
</dbReference>
<dbReference type="EMBL" id="CP060139">
    <property type="protein sequence ID" value="QNR26070.1"/>
    <property type="molecule type" value="Genomic_DNA"/>
</dbReference>
<dbReference type="Gene3D" id="2.60.40.1180">
    <property type="entry name" value="Golgi alpha-mannosidase II"/>
    <property type="match status" value="2"/>
</dbReference>
<proteinExistence type="inferred from homology"/>
<dbReference type="InterPro" id="IPR025887">
    <property type="entry name" value="Glyco_hydro_31_N_dom"/>
</dbReference>
<dbReference type="KEGG" id="chyd:H4K34_13595"/>
<accession>A0A7H0VK22</accession>
<dbReference type="GO" id="GO:0005975">
    <property type="term" value="P:carbohydrate metabolic process"/>
    <property type="evidence" value="ECO:0007669"/>
    <property type="project" value="InterPro"/>
</dbReference>
<evidence type="ECO:0000256" key="4">
    <source>
        <dbReference type="RuleBase" id="RU361185"/>
    </source>
</evidence>
<dbReference type="InterPro" id="IPR000322">
    <property type="entry name" value="Glyco_hydro_31_TIM"/>
</dbReference>
<dbReference type="Pfam" id="PF17137">
    <property type="entry name" value="DUF5110"/>
    <property type="match status" value="1"/>
</dbReference>
<feature type="domain" description="Glycosyl hydrolase family 31 C-terminal" evidence="8">
    <location>
        <begin position="586"/>
        <end position="672"/>
    </location>
</feature>
<dbReference type="Pfam" id="PF13802">
    <property type="entry name" value="Gal_mutarotas_2"/>
    <property type="match status" value="1"/>
</dbReference>
<dbReference type="GO" id="GO:0030246">
    <property type="term" value="F:carbohydrate binding"/>
    <property type="evidence" value="ECO:0007669"/>
    <property type="project" value="InterPro"/>
</dbReference>
<dbReference type="GO" id="GO:0004553">
    <property type="term" value="F:hydrolase activity, hydrolyzing O-glycosyl compounds"/>
    <property type="evidence" value="ECO:0007669"/>
    <property type="project" value="InterPro"/>
</dbReference>
<evidence type="ECO:0000259" key="5">
    <source>
        <dbReference type="Pfam" id="PF01055"/>
    </source>
</evidence>
<protein>
    <submittedName>
        <fullName evidence="9">Glycoside hydrolase family 31 protein</fullName>
    </submittedName>
</protein>
<dbReference type="Proteomes" id="UP000516305">
    <property type="component" value="Chromosome"/>
</dbReference>
<dbReference type="PANTHER" id="PTHR22762">
    <property type="entry name" value="ALPHA-GLUCOSIDASE"/>
    <property type="match status" value="1"/>
</dbReference>
<dbReference type="SUPFAM" id="SSF74650">
    <property type="entry name" value="Galactose mutarotase-like"/>
    <property type="match status" value="1"/>
</dbReference>
<dbReference type="Gene3D" id="2.60.40.1760">
    <property type="entry name" value="glycosyl hydrolase (family 31)"/>
    <property type="match status" value="1"/>
</dbReference>
<dbReference type="CDD" id="cd06604">
    <property type="entry name" value="GH31_glucosidase_II_MalA"/>
    <property type="match status" value="1"/>
</dbReference>
<evidence type="ECO:0000313" key="9">
    <source>
        <dbReference type="EMBL" id="QNR26070.1"/>
    </source>
</evidence>